<proteinExistence type="predicted"/>
<evidence type="ECO:0000313" key="2">
    <source>
        <dbReference type="EMBL" id="SDO72081.1"/>
    </source>
</evidence>
<feature type="region of interest" description="Disordered" evidence="1">
    <location>
        <begin position="1"/>
        <end position="28"/>
    </location>
</feature>
<evidence type="ECO:0000313" key="3">
    <source>
        <dbReference type="Proteomes" id="UP000199691"/>
    </source>
</evidence>
<reference evidence="3" key="1">
    <citation type="submission" date="2016-10" db="EMBL/GenBank/DDBJ databases">
        <authorList>
            <person name="Varghese N."/>
            <person name="Submissions S."/>
        </authorList>
    </citation>
    <scope>NUCLEOTIDE SEQUENCE [LARGE SCALE GENOMIC DNA]</scope>
    <source>
        <strain evidence="3">CGMCC 4.6609</strain>
    </source>
</reference>
<protein>
    <submittedName>
        <fullName evidence="2">Uncharacterized protein</fullName>
    </submittedName>
</protein>
<accession>A0A1H0LVJ7</accession>
<dbReference type="AlphaFoldDB" id="A0A1H0LVJ7"/>
<keyword evidence="3" id="KW-1185">Reference proteome</keyword>
<evidence type="ECO:0000256" key="1">
    <source>
        <dbReference type="SAM" id="MobiDB-lite"/>
    </source>
</evidence>
<dbReference type="STRING" id="641025.SAMN05421507_103467"/>
<organism evidence="2 3">
    <name type="scientific">Lentzea jiangxiensis</name>
    <dbReference type="NCBI Taxonomy" id="641025"/>
    <lineage>
        <taxon>Bacteria</taxon>
        <taxon>Bacillati</taxon>
        <taxon>Actinomycetota</taxon>
        <taxon>Actinomycetes</taxon>
        <taxon>Pseudonocardiales</taxon>
        <taxon>Pseudonocardiaceae</taxon>
        <taxon>Lentzea</taxon>
    </lineage>
</organism>
<dbReference type="Proteomes" id="UP000199691">
    <property type="component" value="Unassembled WGS sequence"/>
</dbReference>
<dbReference type="RefSeq" id="WP_245733394.1">
    <property type="nucleotide sequence ID" value="NZ_FNIX01000003.1"/>
</dbReference>
<name>A0A1H0LVJ7_9PSEU</name>
<feature type="compositionally biased region" description="Basic residues" evidence="1">
    <location>
        <begin position="1"/>
        <end position="11"/>
    </location>
</feature>
<sequence>MRGGLRRRGRVHGGISPEQRKAERRVKPLQSGPALFTGTGFTTLLDVFVSSVTADPRAPRLNYVEAVGMTAEIE</sequence>
<gene>
    <name evidence="2" type="ORF">SAMN05421507_103467</name>
</gene>
<dbReference type="EMBL" id="FNIX01000003">
    <property type="protein sequence ID" value="SDO72081.1"/>
    <property type="molecule type" value="Genomic_DNA"/>
</dbReference>